<evidence type="ECO:0000256" key="1">
    <source>
        <dbReference type="SAM" id="Phobius"/>
    </source>
</evidence>
<organism evidence="2 3">
    <name type="scientific">Saprolegnia parasitica (strain CBS 223.65)</name>
    <dbReference type="NCBI Taxonomy" id="695850"/>
    <lineage>
        <taxon>Eukaryota</taxon>
        <taxon>Sar</taxon>
        <taxon>Stramenopiles</taxon>
        <taxon>Oomycota</taxon>
        <taxon>Saprolegniomycetes</taxon>
        <taxon>Saprolegniales</taxon>
        <taxon>Saprolegniaceae</taxon>
        <taxon>Saprolegnia</taxon>
    </lineage>
</organism>
<dbReference type="OrthoDB" id="79562at2759"/>
<protein>
    <submittedName>
        <fullName evidence="2">Uncharacterized protein</fullName>
    </submittedName>
</protein>
<proteinExistence type="predicted"/>
<gene>
    <name evidence="2" type="ORF">SPRG_04359</name>
</gene>
<evidence type="ECO:0000313" key="3">
    <source>
        <dbReference type="Proteomes" id="UP000030745"/>
    </source>
</evidence>
<sequence length="108" mass="11659">MDVWEGCKEAKTMGEPYHPVVLQRVSALLPPPSPVLAPMDPIDDANDEPAPLEKLDLDAPAVVVGKDRSLTKPKRFKKDTGSAQWMAVALGVCVVGLGVGINWLSKKR</sequence>
<dbReference type="AlphaFoldDB" id="A0A067CUI1"/>
<dbReference type="VEuPathDB" id="FungiDB:SPRG_04359"/>
<evidence type="ECO:0000313" key="2">
    <source>
        <dbReference type="EMBL" id="KDO30457.1"/>
    </source>
</evidence>
<dbReference type="RefSeq" id="XP_012198679.1">
    <property type="nucleotide sequence ID" value="XM_012343289.1"/>
</dbReference>
<reference evidence="2 3" key="1">
    <citation type="journal article" date="2013" name="PLoS Genet.">
        <title>Distinctive expansion of potential virulence genes in the genome of the oomycete fish pathogen Saprolegnia parasitica.</title>
        <authorList>
            <person name="Jiang R.H."/>
            <person name="de Bruijn I."/>
            <person name="Haas B.J."/>
            <person name="Belmonte R."/>
            <person name="Lobach L."/>
            <person name="Christie J."/>
            <person name="van den Ackerveken G."/>
            <person name="Bottin A."/>
            <person name="Bulone V."/>
            <person name="Diaz-Moreno S.M."/>
            <person name="Dumas B."/>
            <person name="Fan L."/>
            <person name="Gaulin E."/>
            <person name="Govers F."/>
            <person name="Grenville-Briggs L.J."/>
            <person name="Horner N.R."/>
            <person name="Levin J.Z."/>
            <person name="Mammella M."/>
            <person name="Meijer H.J."/>
            <person name="Morris P."/>
            <person name="Nusbaum C."/>
            <person name="Oome S."/>
            <person name="Phillips A.J."/>
            <person name="van Rooyen D."/>
            <person name="Rzeszutek E."/>
            <person name="Saraiva M."/>
            <person name="Secombes C.J."/>
            <person name="Seidl M.F."/>
            <person name="Snel B."/>
            <person name="Stassen J.H."/>
            <person name="Sykes S."/>
            <person name="Tripathy S."/>
            <person name="van den Berg H."/>
            <person name="Vega-Arreguin J.C."/>
            <person name="Wawra S."/>
            <person name="Young S.K."/>
            <person name="Zeng Q."/>
            <person name="Dieguez-Uribeondo J."/>
            <person name="Russ C."/>
            <person name="Tyler B.M."/>
            <person name="van West P."/>
        </authorList>
    </citation>
    <scope>NUCLEOTIDE SEQUENCE [LARGE SCALE GENOMIC DNA]</scope>
    <source>
        <strain evidence="2 3">CBS 223.65</strain>
    </source>
</reference>
<dbReference type="KEGG" id="spar:SPRG_04359"/>
<dbReference type="Proteomes" id="UP000030745">
    <property type="component" value="Unassembled WGS sequence"/>
</dbReference>
<dbReference type="GeneID" id="24126808"/>
<keyword evidence="1" id="KW-0472">Membrane</keyword>
<name>A0A067CUI1_SAPPC</name>
<accession>A0A067CUI1</accession>
<feature type="transmembrane region" description="Helical" evidence="1">
    <location>
        <begin position="83"/>
        <end position="104"/>
    </location>
</feature>
<dbReference type="EMBL" id="KK583201">
    <property type="protein sequence ID" value="KDO30457.1"/>
    <property type="molecule type" value="Genomic_DNA"/>
</dbReference>
<keyword evidence="3" id="KW-1185">Reference proteome</keyword>
<keyword evidence="1" id="KW-1133">Transmembrane helix</keyword>
<keyword evidence="1" id="KW-0812">Transmembrane</keyword>